<feature type="region of interest" description="Disordered" evidence="5">
    <location>
        <begin position="398"/>
        <end position="472"/>
    </location>
</feature>
<dbReference type="PANTHER" id="PTHR45628">
    <property type="entry name" value="VOLTAGE-DEPENDENT CALCIUM CHANNEL TYPE A SUBUNIT ALPHA-1"/>
    <property type="match status" value="1"/>
</dbReference>
<evidence type="ECO:0000259" key="6">
    <source>
        <dbReference type="Pfam" id="PF08763"/>
    </source>
</evidence>
<feature type="compositionally biased region" description="Low complexity" evidence="5">
    <location>
        <begin position="284"/>
        <end position="298"/>
    </location>
</feature>
<evidence type="ECO:0000256" key="2">
    <source>
        <dbReference type="ARBA" id="ARBA00022882"/>
    </source>
</evidence>
<protein>
    <recommendedName>
        <fullName evidence="6">Voltage-dependent calcium channel alpha-1 subunit IQ domain-containing protein</fullName>
    </recommendedName>
</protein>
<keyword evidence="1" id="KW-0813">Transport</keyword>
<dbReference type="GO" id="GO:0005891">
    <property type="term" value="C:voltage-gated calcium channel complex"/>
    <property type="evidence" value="ECO:0007669"/>
    <property type="project" value="TreeGrafter"/>
</dbReference>
<keyword evidence="2" id="KW-0851">Voltage-gated channel</keyword>
<feature type="compositionally biased region" description="Pro residues" evidence="5">
    <location>
        <begin position="418"/>
        <end position="437"/>
    </location>
</feature>
<dbReference type="OrthoDB" id="8953377at2759"/>
<sequence length="472" mass="50019">MNMPIADDNTVHFTSTLMALIRTALEIKLTSGMVAQRLSDAELKRELSIVWPSLSQKTMDLLVTPHKPNELTEKDLPMMLNSVDPPSMLLQTQSRGSAATTSSTSRPNALGVRPGPGLSTLTNGGALSGHEVDAQESSSWLAERTKDAPRGRGKHTLSKGQSDDTPDTTPQESVELRKIESSAGSKGPVAYPETLAPVTLAPGALGPGAPSSGLQSQGRAVSMPRLNAELQHRHAPPEKQRYYSCDRYCGRDHCHARSANASCATSPSETHEAGFSKQGSSWVRGSLATLSSTSSTPSRGRRQLPQTPPTPRPSVAYKTTSGSSPVHLASGPSSLSPGRLTRGVSEHHALRHSVSSYRHVPCPVTRISSEPFLGQGCGYEPLLGPGQGGYCYGHPRSASPCGSLQDGSSSSPGSLAPGPFPGARPPDYSGPPLPPSPRHSLRVPNGYPFGFPSSGGPRAPRYYQEVEEDEWC</sequence>
<evidence type="ECO:0000256" key="4">
    <source>
        <dbReference type="ARBA" id="ARBA00023303"/>
    </source>
</evidence>
<dbReference type="InterPro" id="IPR014873">
    <property type="entry name" value="VDCC_a1su_IQ"/>
</dbReference>
<dbReference type="Proteomes" id="UP001148018">
    <property type="component" value="Unassembled WGS sequence"/>
</dbReference>
<dbReference type="GO" id="GO:0007268">
    <property type="term" value="P:chemical synaptic transmission"/>
    <property type="evidence" value="ECO:0007669"/>
    <property type="project" value="TreeGrafter"/>
</dbReference>
<keyword evidence="8" id="KW-1185">Reference proteome</keyword>
<evidence type="ECO:0000313" key="8">
    <source>
        <dbReference type="Proteomes" id="UP001148018"/>
    </source>
</evidence>
<feature type="compositionally biased region" description="Low complexity" evidence="5">
    <location>
        <begin position="91"/>
        <end position="106"/>
    </location>
</feature>
<proteinExistence type="predicted"/>
<organism evidence="7 8">
    <name type="scientific">Muraenolepis orangiensis</name>
    <name type="common">Patagonian moray cod</name>
    <dbReference type="NCBI Taxonomy" id="630683"/>
    <lineage>
        <taxon>Eukaryota</taxon>
        <taxon>Metazoa</taxon>
        <taxon>Chordata</taxon>
        <taxon>Craniata</taxon>
        <taxon>Vertebrata</taxon>
        <taxon>Euteleostomi</taxon>
        <taxon>Actinopterygii</taxon>
        <taxon>Neopterygii</taxon>
        <taxon>Teleostei</taxon>
        <taxon>Neoteleostei</taxon>
        <taxon>Acanthomorphata</taxon>
        <taxon>Zeiogadaria</taxon>
        <taxon>Gadariae</taxon>
        <taxon>Gadiformes</taxon>
        <taxon>Muraenolepidoidei</taxon>
        <taxon>Muraenolepididae</taxon>
        <taxon>Muraenolepis</taxon>
    </lineage>
</organism>
<evidence type="ECO:0000313" key="7">
    <source>
        <dbReference type="EMBL" id="KAJ3603533.1"/>
    </source>
</evidence>
<dbReference type="GO" id="GO:0098703">
    <property type="term" value="P:calcium ion import across plasma membrane"/>
    <property type="evidence" value="ECO:0007669"/>
    <property type="project" value="TreeGrafter"/>
</dbReference>
<dbReference type="GO" id="GO:0043025">
    <property type="term" value="C:neuronal cell body"/>
    <property type="evidence" value="ECO:0007669"/>
    <property type="project" value="TreeGrafter"/>
</dbReference>
<dbReference type="Pfam" id="PF08763">
    <property type="entry name" value="Ca_chan_IQ"/>
    <property type="match status" value="1"/>
</dbReference>
<dbReference type="EMBL" id="JANIIK010000044">
    <property type="protein sequence ID" value="KAJ3603533.1"/>
    <property type="molecule type" value="Genomic_DNA"/>
</dbReference>
<dbReference type="GO" id="GO:0008331">
    <property type="term" value="F:high voltage-gated calcium channel activity"/>
    <property type="evidence" value="ECO:0007669"/>
    <property type="project" value="TreeGrafter"/>
</dbReference>
<accession>A0A9Q0EBV5</accession>
<keyword evidence="4" id="KW-0407">Ion channel</keyword>
<evidence type="ECO:0000256" key="5">
    <source>
        <dbReference type="SAM" id="MobiDB-lite"/>
    </source>
</evidence>
<evidence type="ECO:0000256" key="3">
    <source>
        <dbReference type="ARBA" id="ARBA00023065"/>
    </source>
</evidence>
<comment type="caution">
    <text evidence="7">The sequence shown here is derived from an EMBL/GenBank/DDBJ whole genome shotgun (WGS) entry which is preliminary data.</text>
</comment>
<feature type="compositionally biased region" description="Low complexity" evidence="5">
    <location>
        <begin position="399"/>
        <end position="417"/>
    </location>
</feature>
<dbReference type="AlphaFoldDB" id="A0A9Q0EBV5"/>
<dbReference type="InterPro" id="IPR050599">
    <property type="entry name" value="VDCC_alpha-1_subunit"/>
</dbReference>
<dbReference type="GO" id="GO:0045202">
    <property type="term" value="C:synapse"/>
    <property type="evidence" value="ECO:0007669"/>
    <property type="project" value="GOC"/>
</dbReference>
<feature type="domain" description="Voltage-dependent calcium channel alpha-1 subunit IQ" evidence="6">
    <location>
        <begin position="14"/>
        <end position="72"/>
    </location>
</feature>
<keyword evidence="3" id="KW-0406">Ion transport</keyword>
<reference evidence="7" key="1">
    <citation type="submission" date="2022-07" db="EMBL/GenBank/DDBJ databases">
        <title>Chromosome-level genome of Muraenolepis orangiensis.</title>
        <authorList>
            <person name="Kim J."/>
        </authorList>
    </citation>
    <scope>NUCLEOTIDE SEQUENCE</scope>
    <source>
        <strain evidence="7">KU_S4_2022</strain>
        <tissue evidence="7">Muscle</tissue>
    </source>
</reference>
<dbReference type="PANTHER" id="PTHR45628:SF35">
    <property type="entry name" value="VOLTAGE-DEPENDENT N-TYPE CALCIUM CHANNEL SUBUNIT ALPHA"/>
    <property type="match status" value="1"/>
</dbReference>
<feature type="compositionally biased region" description="Low complexity" evidence="5">
    <location>
        <begin position="442"/>
        <end position="457"/>
    </location>
</feature>
<name>A0A9Q0EBV5_9TELE</name>
<gene>
    <name evidence="7" type="ORF">NHX12_028278</name>
</gene>
<evidence type="ECO:0000256" key="1">
    <source>
        <dbReference type="ARBA" id="ARBA00022448"/>
    </source>
</evidence>
<dbReference type="Gene3D" id="6.10.250.2180">
    <property type="match status" value="1"/>
</dbReference>
<feature type="region of interest" description="Disordered" evidence="5">
    <location>
        <begin position="261"/>
        <end position="345"/>
    </location>
</feature>
<feature type="region of interest" description="Disordered" evidence="5">
    <location>
        <begin position="78"/>
        <end position="190"/>
    </location>
</feature>